<feature type="domain" description="G-protein coupled receptors family 1 profile" evidence="12">
    <location>
        <begin position="22"/>
        <end position="285"/>
    </location>
</feature>
<sequence>MFPSDAIWGFFLISQICMGLMGNSVLFISYVCTFLTHLKKPIDLIFMHLTLVNVLTIMFKLTPGIMSSLGVKHFESNAGCKAILFTYRVTRGLSICTTTPLSAFQAVTISPSDSNWAWLKPKVSTCIYPSLLFFWILNMLIYSHIIRTVEAKRNSTFVGSGYTTPFCQSVQKEQRYSAVFSSAMVIRDLLFEVLIVWSSIYMVTLLYKHRQKARRLHSPSLSFRTSPEIKATHTILLLVSCFTFFYGLNNFITFSLFYLLKKNPRLENLIGIISSCYPTICPSVLMKNKISRFTSSLSQLKMAFSQRTFSR</sequence>
<keyword evidence="7 11" id="KW-0297">G-protein coupled receptor</keyword>
<dbReference type="Proteomes" id="UP001652581">
    <property type="component" value="Chromosome 9"/>
</dbReference>
<protein>
    <recommendedName>
        <fullName evidence="11">Vomeronasal type-1 receptor</fullName>
    </recommendedName>
</protein>
<name>A0ABM5DNL5_VICPA</name>
<evidence type="ECO:0000256" key="8">
    <source>
        <dbReference type="ARBA" id="ARBA00023136"/>
    </source>
</evidence>
<evidence type="ECO:0000256" key="7">
    <source>
        <dbReference type="ARBA" id="ARBA00023040"/>
    </source>
</evidence>
<comment type="similarity">
    <text evidence="2 11">Belongs to the G-protein coupled receptor 1 family.</text>
</comment>
<dbReference type="PANTHER" id="PTHR24062">
    <property type="entry name" value="VOMERONASAL TYPE-1 RECEPTOR"/>
    <property type="match status" value="1"/>
</dbReference>
<evidence type="ECO:0000256" key="11">
    <source>
        <dbReference type="RuleBase" id="RU364061"/>
    </source>
</evidence>
<keyword evidence="5 11" id="KW-0812">Transmembrane</keyword>
<dbReference type="InterPro" id="IPR004072">
    <property type="entry name" value="Vmron_rcpt_1"/>
</dbReference>
<dbReference type="GeneID" id="140697988"/>
<evidence type="ECO:0000256" key="6">
    <source>
        <dbReference type="ARBA" id="ARBA00022989"/>
    </source>
</evidence>
<feature type="transmembrane region" description="Helical" evidence="11">
    <location>
        <begin position="6"/>
        <end position="32"/>
    </location>
</feature>
<feature type="transmembrane region" description="Helical" evidence="11">
    <location>
        <begin position="127"/>
        <end position="145"/>
    </location>
</feature>
<comment type="subcellular location">
    <subcellularLocation>
        <location evidence="1 11">Cell membrane</location>
        <topology evidence="1 11">Multi-pass membrane protein</topology>
    </subcellularLocation>
</comment>
<feature type="transmembrane region" description="Helical" evidence="11">
    <location>
        <begin position="235"/>
        <end position="260"/>
    </location>
</feature>
<keyword evidence="13" id="KW-1185">Reference proteome</keyword>
<evidence type="ECO:0000256" key="4">
    <source>
        <dbReference type="ARBA" id="ARBA00022507"/>
    </source>
</evidence>
<reference evidence="14" key="1">
    <citation type="submission" date="2025-08" db="UniProtKB">
        <authorList>
            <consortium name="RefSeq"/>
        </authorList>
    </citation>
    <scope>IDENTIFICATION</scope>
</reference>
<evidence type="ECO:0000313" key="14">
    <source>
        <dbReference type="RefSeq" id="XP_072822488.1"/>
    </source>
</evidence>
<keyword evidence="10 11" id="KW-0807">Transducer</keyword>
<feature type="transmembrane region" description="Helical" evidence="11">
    <location>
        <begin position="44"/>
        <end position="66"/>
    </location>
</feature>
<organism evidence="13 14">
    <name type="scientific">Vicugna pacos</name>
    <name type="common">Alpaca</name>
    <name type="synonym">Lama pacos</name>
    <dbReference type="NCBI Taxonomy" id="30538"/>
    <lineage>
        <taxon>Eukaryota</taxon>
        <taxon>Metazoa</taxon>
        <taxon>Chordata</taxon>
        <taxon>Craniata</taxon>
        <taxon>Vertebrata</taxon>
        <taxon>Euteleostomi</taxon>
        <taxon>Mammalia</taxon>
        <taxon>Eutheria</taxon>
        <taxon>Laurasiatheria</taxon>
        <taxon>Artiodactyla</taxon>
        <taxon>Tylopoda</taxon>
        <taxon>Camelidae</taxon>
        <taxon>Vicugna</taxon>
    </lineage>
</organism>
<evidence type="ECO:0000256" key="1">
    <source>
        <dbReference type="ARBA" id="ARBA00004651"/>
    </source>
</evidence>
<keyword evidence="4 11" id="KW-0589">Pheromone response</keyword>
<dbReference type="Pfam" id="PF03402">
    <property type="entry name" value="V1R"/>
    <property type="match status" value="1"/>
</dbReference>
<dbReference type="PRINTS" id="PR01534">
    <property type="entry name" value="VOMERONASL1R"/>
</dbReference>
<gene>
    <name evidence="14" type="primary">LOC140697988</name>
</gene>
<dbReference type="SUPFAM" id="SSF81321">
    <property type="entry name" value="Family A G protein-coupled receptor-like"/>
    <property type="match status" value="1"/>
</dbReference>
<evidence type="ECO:0000256" key="5">
    <source>
        <dbReference type="ARBA" id="ARBA00022692"/>
    </source>
</evidence>
<evidence type="ECO:0000259" key="12">
    <source>
        <dbReference type="PROSITE" id="PS50262"/>
    </source>
</evidence>
<keyword evidence="9 11" id="KW-0675">Receptor</keyword>
<evidence type="ECO:0000256" key="3">
    <source>
        <dbReference type="ARBA" id="ARBA00022475"/>
    </source>
</evidence>
<proteinExistence type="inferred from homology"/>
<accession>A0ABM5DNL5</accession>
<keyword evidence="8 11" id="KW-0472">Membrane</keyword>
<evidence type="ECO:0000256" key="9">
    <source>
        <dbReference type="ARBA" id="ARBA00023170"/>
    </source>
</evidence>
<dbReference type="InterPro" id="IPR017452">
    <property type="entry name" value="GPCR_Rhodpsn_7TM"/>
</dbReference>
<keyword evidence="6 11" id="KW-1133">Transmembrane helix</keyword>
<evidence type="ECO:0000313" key="13">
    <source>
        <dbReference type="Proteomes" id="UP001652581"/>
    </source>
</evidence>
<feature type="transmembrane region" description="Helical" evidence="11">
    <location>
        <begin position="189"/>
        <end position="207"/>
    </location>
</feature>
<dbReference type="RefSeq" id="XP_072822488.1">
    <property type="nucleotide sequence ID" value="XM_072966387.1"/>
</dbReference>
<evidence type="ECO:0000256" key="2">
    <source>
        <dbReference type="ARBA" id="ARBA00010663"/>
    </source>
</evidence>
<keyword evidence="3 11" id="KW-1003">Cell membrane</keyword>
<dbReference type="Gene3D" id="1.20.1070.10">
    <property type="entry name" value="Rhodopsin 7-helix transmembrane proteins"/>
    <property type="match status" value="1"/>
</dbReference>
<dbReference type="PROSITE" id="PS50262">
    <property type="entry name" value="G_PROTEIN_RECEP_F1_2"/>
    <property type="match status" value="1"/>
</dbReference>
<evidence type="ECO:0000256" key="10">
    <source>
        <dbReference type="ARBA" id="ARBA00023224"/>
    </source>
</evidence>